<accession>A0A511J7P2</accession>
<evidence type="ECO:0000313" key="2">
    <source>
        <dbReference type="EMBL" id="GEL93994.1"/>
    </source>
</evidence>
<keyword evidence="3" id="KW-1185">Reference proteome</keyword>
<organism evidence="2 3">
    <name type="scientific">Cellulomonas composti</name>
    <dbReference type="NCBI Taxonomy" id="266130"/>
    <lineage>
        <taxon>Bacteria</taxon>
        <taxon>Bacillati</taxon>
        <taxon>Actinomycetota</taxon>
        <taxon>Actinomycetes</taxon>
        <taxon>Micrococcales</taxon>
        <taxon>Cellulomonadaceae</taxon>
        <taxon>Cellulomonas</taxon>
    </lineage>
</organism>
<dbReference type="Proteomes" id="UP000321720">
    <property type="component" value="Unassembled WGS sequence"/>
</dbReference>
<gene>
    <name evidence="2" type="ORF">CCO02nite_06520</name>
</gene>
<evidence type="ECO:0000313" key="3">
    <source>
        <dbReference type="Proteomes" id="UP000321720"/>
    </source>
</evidence>
<dbReference type="RefSeq" id="WP_186812564.1">
    <property type="nucleotide sequence ID" value="NZ_BJWG01000002.1"/>
</dbReference>
<keyword evidence="1" id="KW-0472">Membrane</keyword>
<evidence type="ECO:0008006" key="4">
    <source>
        <dbReference type="Google" id="ProtNLM"/>
    </source>
</evidence>
<feature type="transmembrane region" description="Helical" evidence="1">
    <location>
        <begin position="137"/>
        <end position="159"/>
    </location>
</feature>
<reference evidence="2 3" key="1">
    <citation type="submission" date="2019-07" db="EMBL/GenBank/DDBJ databases">
        <title>Whole genome shotgun sequence of Cellulomonas composti NBRC 100758.</title>
        <authorList>
            <person name="Hosoyama A."/>
            <person name="Uohara A."/>
            <person name="Ohji S."/>
            <person name="Ichikawa N."/>
        </authorList>
    </citation>
    <scope>NUCLEOTIDE SEQUENCE [LARGE SCALE GENOMIC DNA]</scope>
    <source>
        <strain evidence="2 3">NBRC 100758</strain>
    </source>
</reference>
<keyword evidence="1" id="KW-1133">Transmembrane helix</keyword>
<feature type="transmembrane region" description="Helical" evidence="1">
    <location>
        <begin position="179"/>
        <end position="198"/>
    </location>
</feature>
<name>A0A511J7P2_9CELL</name>
<dbReference type="EMBL" id="BJWG01000002">
    <property type="protein sequence ID" value="GEL93994.1"/>
    <property type="molecule type" value="Genomic_DNA"/>
</dbReference>
<keyword evidence="1" id="KW-0812">Transmembrane</keyword>
<sequence>MTQADETLTPAGWYPRPAEPGFVQFWTGVEWADVRLPERLPDGRPVRTGPLPFGAGDAISFVVDQVAGDTAARDRTPQTRATTALMRLTDLDDVLAAAEAYATGAEVAERLPLVAGGVMVTDALVGFDVKSPFGMRLGLIGAVWLGLWGIGLLVAGVVWNVVPWGHAALPALLDIAVRALLPLVGVALVGAAVVVAVARISGLGKGSVLLARGGRDAVRYAAGWRPSDLRRGLAETIYATRSFRKRRL</sequence>
<comment type="caution">
    <text evidence="2">The sequence shown here is derived from an EMBL/GenBank/DDBJ whole genome shotgun (WGS) entry which is preliminary data.</text>
</comment>
<dbReference type="AlphaFoldDB" id="A0A511J7P2"/>
<evidence type="ECO:0000256" key="1">
    <source>
        <dbReference type="SAM" id="Phobius"/>
    </source>
</evidence>
<protein>
    <recommendedName>
        <fullName evidence="4">DUF2510 domain-containing protein</fullName>
    </recommendedName>
</protein>
<proteinExistence type="predicted"/>